<dbReference type="RefSeq" id="WP_171606660.1">
    <property type="nucleotide sequence ID" value="NZ_WHPF01000003.1"/>
</dbReference>
<dbReference type="InterPro" id="IPR050789">
    <property type="entry name" value="Diverse_Enzym_Activities"/>
</dbReference>
<sequence>MCFKKNLLLSTLFFTVVFIQAGAQKNNTFTISTPEAQGVSSTAIINFLDAAAKSKTEFHSFMLLRHGNIVAQGWWNPYGPDLKHTMYSCSKSFTATAIGFAVSENRLTVNDKLISIFPDDLPDTISAYLASLTVKDVLTMSDGQEPDPTFAVASTDSNWVKSFLALPIVHQPGSTFLYNSLGTYMLSAIIQKITGQKVIDYLQPRLFEPLGITGADWEMDPKGINTGGWGLRIKTADMAKFGQLFLQKGVWNGKQVLPAAWVEEASTLKIIQHPDYSRAKRDSSDWEQGYCYQMWRCRHNAYRGDGAFGQYIIVMPDEDAVLAITAETPDMQEEINLVWQYLLPGMHDGKLPANKTSAKALQQKLAALALPLPAKTSAAIENTLDGKTFRMAPNNRRIEAVSFNFKNNNCTLTLQTDTMTYHIDFGAGSWQAASTTKRGPSLVGGAKGSFVGLPPLQIDGAYTWQDDNTLALTLRYIESPHTEKFTCQFTNNTVNISIENSFDYGTKKTVVTGTAR</sequence>
<dbReference type="Gene3D" id="3.40.710.10">
    <property type="entry name" value="DD-peptidase/beta-lactamase superfamily"/>
    <property type="match status" value="1"/>
</dbReference>
<organism evidence="3 4">
    <name type="scientific">Limnovirga soli</name>
    <dbReference type="NCBI Taxonomy" id="2656915"/>
    <lineage>
        <taxon>Bacteria</taxon>
        <taxon>Pseudomonadati</taxon>
        <taxon>Bacteroidota</taxon>
        <taxon>Chitinophagia</taxon>
        <taxon>Chitinophagales</taxon>
        <taxon>Chitinophagaceae</taxon>
        <taxon>Limnovirga</taxon>
    </lineage>
</organism>
<dbReference type="PANTHER" id="PTHR43283">
    <property type="entry name" value="BETA-LACTAMASE-RELATED"/>
    <property type="match status" value="1"/>
</dbReference>
<keyword evidence="4" id="KW-1185">Reference proteome</keyword>
<feature type="domain" description="Beta-lactamase-related" evidence="2">
    <location>
        <begin position="61"/>
        <end position="330"/>
    </location>
</feature>
<dbReference type="GO" id="GO:0016787">
    <property type="term" value="F:hydrolase activity"/>
    <property type="evidence" value="ECO:0007669"/>
    <property type="project" value="UniProtKB-KW"/>
</dbReference>
<dbReference type="EMBL" id="WHPF01000003">
    <property type="protein sequence ID" value="NNV54733.1"/>
    <property type="molecule type" value="Genomic_DNA"/>
</dbReference>
<gene>
    <name evidence="3" type="ORF">GD597_04605</name>
</gene>
<dbReference type="SUPFAM" id="SSF56601">
    <property type="entry name" value="beta-lactamase/transpeptidase-like"/>
    <property type="match status" value="1"/>
</dbReference>
<dbReference type="PANTHER" id="PTHR43283:SF7">
    <property type="entry name" value="BETA-LACTAMASE-RELATED DOMAIN-CONTAINING PROTEIN"/>
    <property type="match status" value="1"/>
</dbReference>
<dbReference type="InterPro" id="IPR001466">
    <property type="entry name" value="Beta-lactam-related"/>
</dbReference>
<evidence type="ECO:0000313" key="3">
    <source>
        <dbReference type="EMBL" id="NNV54733.1"/>
    </source>
</evidence>
<reference evidence="3" key="1">
    <citation type="submission" date="2019-10" db="EMBL/GenBank/DDBJ databases">
        <title>Draft genome sequence of Panacibacter sp. KCS-6.</title>
        <authorList>
            <person name="Yim K.J."/>
        </authorList>
    </citation>
    <scope>NUCLEOTIDE SEQUENCE</scope>
    <source>
        <strain evidence="3">KCS-6</strain>
    </source>
</reference>
<feature type="chain" id="PRO_5035325752" evidence="1">
    <location>
        <begin position="22"/>
        <end position="516"/>
    </location>
</feature>
<dbReference type="InterPro" id="IPR012338">
    <property type="entry name" value="Beta-lactam/transpept-like"/>
</dbReference>
<dbReference type="Pfam" id="PF00144">
    <property type="entry name" value="Beta-lactamase"/>
    <property type="match status" value="1"/>
</dbReference>
<keyword evidence="3" id="KW-0378">Hydrolase</keyword>
<keyword evidence="1" id="KW-0732">Signal</keyword>
<proteinExistence type="predicted"/>
<evidence type="ECO:0000256" key="1">
    <source>
        <dbReference type="SAM" id="SignalP"/>
    </source>
</evidence>
<feature type="signal peptide" evidence="1">
    <location>
        <begin position="1"/>
        <end position="21"/>
    </location>
</feature>
<dbReference type="Proteomes" id="UP000598971">
    <property type="component" value="Unassembled WGS sequence"/>
</dbReference>
<protein>
    <submittedName>
        <fullName evidence="3">Serine hydrolase</fullName>
    </submittedName>
</protein>
<name>A0A8J8FB33_9BACT</name>
<accession>A0A8J8FB33</accession>
<evidence type="ECO:0000313" key="4">
    <source>
        <dbReference type="Proteomes" id="UP000598971"/>
    </source>
</evidence>
<comment type="caution">
    <text evidence="3">The sequence shown here is derived from an EMBL/GenBank/DDBJ whole genome shotgun (WGS) entry which is preliminary data.</text>
</comment>
<evidence type="ECO:0000259" key="2">
    <source>
        <dbReference type="Pfam" id="PF00144"/>
    </source>
</evidence>
<dbReference type="AlphaFoldDB" id="A0A8J8FB33"/>